<dbReference type="Pfam" id="PF02259">
    <property type="entry name" value="FAT"/>
    <property type="match status" value="1"/>
</dbReference>
<keyword evidence="2" id="KW-0808">Transferase</keyword>
<evidence type="ECO:0000313" key="8">
    <source>
        <dbReference type="Proteomes" id="UP001470230"/>
    </source>
</evidence>
<dbReference type="InterPro" id="IPR036940">
    <property type="entry name" value="PI3/4_kinase_cat_sf"/>
</dbReference>
<dbReference type="Pfam" id="PF00454">
    <property type="entry name" value="PI3_PI4_kinase"/>
    <property type="match status" value="1"/>
</dbReference>
<dbReference type="EMBL" id="JAPFFF010000051">
    <property type="protein sequence ID" value="KAK8839452.1"/>
    <property type="molecule type" value="Genomic_DNA"/>
</dbReference>
<dbReference type="PANTHER" id="PTHR11139:SF69">
    <property type="entry name" value="SERINE_THREONINE-PROTEIN KINASE ATR"/>
    <property type="match status" value="1"/>
</dbReference>
<dbReference type="PANTHER" id="PTHR11139">
    <property type="entry name" value="ATAXIA TELANGIECTASIA MUTATED ATM -RELATED"/>
    <property type="match status" value="1"/>
</dbReference>
<dbReference type="SUPFAM" id="SSF56112">
    <property type="entry name" value="Protein kinase-like (PK-like)"/>
    <property type="match status" value="1"/>
</dbReference>
<keyword evidence="8" id="KW-1185">Reference proteome</keyword>
<dbReference type="Gene3D" id="1.10.1070.11">
    <property type="entry name" value="Phosphatidylinositol 3-/4-kinase, catalytic domain"/>
    <property type="match status" value="1"/>
</dbReference>
<reference evidence="7 8" key="1">
    <citation type="submission" date="2024-04" db="EMBL/GenBank/DDBJ databases">
        <title>Tritrichomonas musculus Genome.</title>
        <authorList>
            <person name="Alves-Ferreira E."/>
            <person name="Grigg M."/>
            <person name="Lorenzi H."/>
            <person name="Galac M."/>
        </authorList>
    </citation>
    <scope>NUCLEOTIDE SEQUENCE [LARGE SCALE GENOMIC DNA]</scope>
    <source>
        <strain evidence="7 8">EAF2021</strain>
    </source>
</reference>
<dbReference type="Proteomes" id="UP001470230">
    <property type="component" value="Unassembled WGS sequence"/>
</dbReference>
<feature type="domain" description="PI3K/PI4K catalytic" evidence="5">
    <location>
        <begin position="1892"/>
        <end position="2091"/>
    </location>
</feature>
<keyword evidence="2" id="KW-0418">Kinase</keyword>
<evidence type="ECO:0000256" key="4">
    <source>
        <dbReference type="ARBA" id="ARBA00023242"/>
    </source>
</evidence>
<evidence type="ECO:0008006" key="9">
    <source>
        <dbReference type="Google" id="ProtNLM"/>
    </source>
</evidence>
<protein>
    <recommendedName>
        <fullName evidence="9">Non-specific serine/threonine protein kinase</fullName>
    </recommendedName>
</protein>
<comment type="subcellular location">
    <subcellularLocation>
        <location evidence="1">Nucleus</location>
    </subcellularLocation>
</comment>
<dbReference type="Gene3D" id="1.25.10.10">
    <property type="entry name" value="Leucine-rich Repeat Variant"/>
    <property type="match status" value="1"/>
</dbReference>
<gene>
    <name evidence="7" type="ORF">M9Y10_031806</name>
</gene>
<proteinExistence type="predicted"/>
<evidence type="ECO:0000259" key="6">
    <source>
        <dbReference type="Pfam" id="PF02259"/>
    </source>
</evidence>
<sequence length="2219" mass="257064">MNDLVKYLFSSAIPNDKPPKLEDFHIYVHNLQEKIINNFRYSSIELLTPFINLIFIKIYDNSQSEDKQATLSSAICLTALINIFPIDENIHLYQPIIQNLLIPGYRPIIDAGSIVLGCFSHISSQKCDIFLSKLIEDSYSIISSNSNSIESKYTAAIILRQLSHSYPEGFFDITESFFNDFYDQIQNTKNEKIVSFLLLQIMRELFQTDAASIGSNFLECFHEFLIQKTTQVFLKGNIKKMKIQFDILQIILTISPTINECLAKQIYQKCLEGTNSRSQEIVFYSIYIISYLFNKKLIAKDDSIIHQLFKKINNSRRIYWEEKEPILNNLITFFTDEIKIINKMNKIHKSLPKFYSASYSFHLLFSVLQAGKVKDISAILDNIIEYYKSSSIHLPINKVLKVLNRNYNWYECYSAFRRNVISIIRNELSKPINESTSTENIIIALKSIQEIPKFSYMKAIEFKNLVMKLINNKDFELRGLIVATVIHLFIKMPNEIPLDSISDLVDFALNDQVVSVRIKSVKSFDNTTFQYLGQDEIFENFCNFCFDESAEVRKEALKIIKKLKIFDLSIMRRILLSSFDSIKMDVDINIPESSPALIAFPYLIDATEPIIHIYAMSFFNFFHEQLSKRFAESTLLDVNCVYMNCILFKEIDETLIKTISNLYLLCPDIIPIKNILDLFCKILKQNVHPCTKENVLKSFKKIAGKTTITENCTEIFNSLLTVIKKKESKKIVIKALKILGNIGVVNVSSIPIKEPLFFRTSFNDTSCFNQYFLNIYFKFLNDFFDSNSIDSIRIKIVLCFLDIFKANPYEIKNHLEPFLSKYLKFIEKSTSKQIPIFLENLNKLIICAGSYIIPHSIDIFQSLKNHWEFQYTKEVSIIFNQLIISTEGKVDFNLMPMIHDSFEIIRNKDNNDDSAVELFNLFRTIIKYYGDYGNLMIDFLIKVIFNSNYSSNIQHLSLDSIEYVVKEVNIDPYLRKINRCLNNVLKRPENVWRAQATKILEDVRSIQNKIIPKNVICNIYNNQSSKNNSFVENDEIASNRNDDYDQILFYLTIPSNEKANIYQWFDNLCLFLIQSCRSNNILRSMLVLPSIPYFGFEFVFFSIWFTFCQEEKNGIIEKLNLIFSKRFVPSSIMMKFIEIVEFSFHAEIDLAIDIPKVIDACIFFKFFSRALFFLENSPESTVIDGYIEKLIKMNIALDRNEEAFCLAENKLNTDISVWMSLNEWEEALKLINEADNVQVNNLNDNYISEANHLSYDDFSLDSLDELEENISIIDSNLLIQKVQCLASLENWKEIIEMKPFLLQQNKVIQSKLAHFMWMAELFQGTKEEALKMVNLTGGYTVTDCIDKAILYINSGMKQEAQNVIHLGWRFLASSMSSIKENKQEMKSHIFQAEQLHELSEVIDLKDNESLKESIAKSWRSRLKLIKNDFEKQKELFKIRSLVSEIIDPTEFAFNLIQSAKRSSKGIEKLIDLFFPDPKSYNSKFSRIKLIENKDEKINEALLLLNSIQTEKVANSNNIIKRLNNFIGKKMFEEATSYDELDKVSKILSNGQKNFTLLAQVQIIRALLHGDENIALDAINAGLAKCVSDENKAIVLHQLESMTFHFKNSNKVSQAVISKFESVLFKSSHLKYIVHSSVLSLMNRNNNIFNAAHSICLILAKEIPDSIIFDFVSNLEKLKIKLESNPDIKKEIVVFQDLINCLQLKNPFFYSQIMRIINKLDSISHTLYDKTIGELKISLDKIEKNEFENALKILMKVRKSLKKVYVSKYDNEFIKRFNSNSDTILNGLIEKQKLNLDDRLSIQKIIDLTIRNEESIQTIPLSSLDIDLDSKKNWSVSIFGKDMKIMKFHHFVKRLEDGLKIGVIGMNGAKYKFHLIRGEKYHLNQSVQFMTLLNTLTPVQFTQRTMIELKPNLTLIEFFKGKIQLFYLIKKYQKSKGKNTDEEFSSIQQKYSKIDPRKFADEIQTKIGVNDSDNLRKVFLITSKDAEMFIYKTTMFAKSMGTLAGVSYIIGGADNSPHGIIIDKSNAEVTYSNFKVTGLSQKVPFRLTRMIKCAFGPYNENCQFKIMLTKVLKGVRKFSNSLATCLQFALDDEPFIPVKLPKKYLNRYSVYHKNVSFDLGSPSSSIDIDSESDDNYVRKAYKIKRSNSPLIPISSENKLILSSPATESIEYYESRGAIDKFYKRVSGDGRDINIEVDNLIFKAQDFFKFALMPIEFYPWW</sequence>
<dbReference type="InterPro" id="IPR016024">
    <property type="entry name" value="ARM-type_fold"/>
</dbReference>
<dbReference type="InterPro" id="IPR011989">
    <property type="entry name" value="ARM-like"/>
</dbReference>
<dbReference type="InterPro" id="IPR011009">
    <property type="entry name" value="Kinase-like_dom_sf"/>
</dbReference>
<dbReference type="SUPFAM" id="SSF48371">
    <property type="entry name" value="ARM repeat"/>
    <property type="match status" value="1"/>
</dbReference>
<evidence type="ECO:0000256" key="2">
    <source>
        <dbReference type="ARBA" id="ARBA00022527"/>
    </source>
</evidence>
<evidence type="ECO:0000313" key="7">
    <source>
        <dbReference type="EMBL" id="KAK8839452.1"/>
    </source>
</evidence>
<keyword evidence="3" id="KW-0227">DNA damage</keyword>
<comment type="caution">
    <text evidence="7">The sequence shown here is derived from an EMBL/GenBank/DDBJ whole genome shotgun (WGS) entry which is preliminary data.</text>
</comment>
<keyword evidence="2" id="KW-0723">Serine/threonine-protein kinase</keyword>
<evidence type="ECO:0000256" key="3">
    <source>
        <dbReference type="ARBA" id="ARBA00022763"/>
    </source>
</evidence>
<organism evidence="7 8">
    <name type="scientific">Tritrichomonas musculus</name>
    <dbReference type="NCBI Taxonomy" id="1915356"/>
    <lineage>
        <taxon>Eukaryota</taxon>
        <taxon>Metamonada</taxon>
        <taxon>Parabasalia</taxon>
        <taxon>Tritrichomonadida</taxon>
        <taxon>Tritrichomonadidae</taxon>
        <taxon>Tritrichomonas</taxon>
    </lineage>
</organism>
<name>A0ABR2GZT7_9EUKA</name>
<dbReference type="InterPro" id="IPR050517">
    <property type="entry name" value="DDR_Repair_Kinase"/>
</dbReference>
<evidence type="ECO:0000259" key="5">
    <source>
        <dbReference type="Pfam" id="PF00454"/>
    </source>
</evidence>
<evidence type="ECO:0000256" key="1">
    <source>
        <dbReference type="ARBA" id="ARBA00004123"/>
    </source>
</evidence>
<feature type="domain" description="PIK-related kinase FAT" evidence="6">
    <location>
        <begin position="1316"/>
        <end position="1448"/>
    </location>
</feature>
<accession>A0ABR2GZT7</accession>
<keyword evidence="4" id="KW-0539">Nucleus</keyword>
<dbReference type="InterPro" id="IPR000403">
    <property type="entry name" value="PI3/4_kinase_cat_dom"/>
</dbReference>
<dbReference type="InterPro" id="IPR003151">
    <property type="entry name" value="PIK-rel_kinase_FAT"/>
</dbReference>